<proteinExistence type="predicted"/>
<evidence type="ECO:0000313" key="1">
    <source>
        <dbReference type="EMBL" id="MPM27302.1"/>
    </source>
</evidence>
<reference evidence="1" key="1">
    <citation type="submission" date="2019-08" db="EMBL/GenBank/DDBJ databases">
        <authorList>
            <person name="Kucharzyk K."/>
            <person name="Murdoch R.W."/>
            <person name="Higgins S."/>
            <person name="Loffler F."/>
        </authorList>
    </citation>
    <scope>NUCLEOTIDE SEQUENCE</scope>
</reference>
<protein>
    <submittedName>
        <fullName evidence="1">Uncharacterized protein</fullName>
    </submittedName>
</protein>
<comment type="caution">
    <text evidence="1">The sequence shown here is derived from an EMBL/GenBank/DDBJ whole genome shotgun (WGS) entry which is preliminary data.</text>
</comment>
<gene>
    <name evidence="1" type="ORF">SDC9_73812</name>
</gene>
<name>A0A644YFB8_9ZZZZ</name>
<organism evidence="1">
    <name type="scientific">bioreactor metagenome</name>
    <dbReference type="NCBI Taxonomy" id="1076179"/>
    <lineage>
        <taxon>unclassified sequences</taxon>
        <taxon>metagenomes</taxon>
        <taxon>ecological metagenomes</taxon>
    </lineage>
</organism>
<sequence>MLEHAEYDHIGLGLQLLGGLPVLLLVRMKELDKELGDDIVETADQTIGTVGETREGHLITARVNLEVRTDFFLDSQYLMVRTCRVFYLLHAGNGCQTLDRGEIHRCIEGDVVDDHGKIDRSADLLVIPHHLIG</sequence>
<accession>A0A644YFB8</accession>
<dbReference type="EMBL" id="VSSQ01004959">
    <property type="protein sequence ID" value="MPM27302.1"/>
    <property type="molecule type" value="Genomic_DNA"/>
</dbReference>
<dbReference type="AlphaFoldDB" id="A0A644YFB8"/>